<sequence>MSWDGHARGSRAYRRILAGLFFAGVSTFAQLYSPQALLPEISAELGVEPATAALTLSVATLGLAAGVLPWSVLADRLGRVRSMVISLSGASLLGLLVPFAPSIPLLLGGRFLEGAFLAGVPAAAIAFLQEEIRRADAGRAAGIYVAGTSVGGLLGRVVAGPVGEAVSWRVGMLTVAVLCALSALAFTVLVPRPRGFARPEAGSAAARLGHRLTASIRSPRLLTLYAQGFLLMGAFVALYNYLGFRLIGDPFWLPQIVVSLIFFAYLAGTLSASRAGAFATRWGWQRVLVGSAVVMAVGVLLTLVDSLPVVFAGLLVATAGFFAAHAVASGWTGREATVGRAQAASLYNLAYYAGSSLFGWLGGVALVSGGWGAVVAIIVALVAVAAVLAALVLRD</sequence>
<evidence type="ECO:0000256" key="4">
    <source>
        <dbReference type="ARBA" id="ARBA00022475"/>
    </source>
</evidence>
<reference evidence="10 11" key="1">
    <citation type="journal article" date="2019" name="Int. J. Syst. Evol. Microbiol.">
        <title>The Global Catalogue of Microorganisms (GCM) 10K type strain sequencing project: providing services to taxonomists for standard genome sequencing and annotation.</title>
        <authorList>
            <consortium name="The Broad Institute Genomics Platform"/>
            <consortium name="The Broad Institute Genome Sequencing Center for Infectious Disease"/>
            <person name="Wu L."/>
            <person name="Ma J."/>
        </authorList>
    </citation>
    <scope>NUCLEOTIDE SEQUENCE [LARGE SCALE GENOMIC DNA]</scope>
    <source>
        <strain evidence="10 11">JCM 16117</strain>
    </source>
</reference>
<keyword evidence="4" id="KW-1003">Cell membrane</keyword>
<feature type="transmembrane region" description="Helical" evidence="8">
    <location>
        <begin position="251"/>
        <end position="272"/>
    </location>
</feature>
<keyword evidence="11" id="KW-1185">Reference proteome</keyword>
<evidence type="ECO:0000256" key="6">
    <source>
        <dbReference type="ARBA" id="ARBA00022989"/>
    </source>
</evidence>
<dbReference type="Proteomes" id="UP001500929">
    <property type="component" value="Unassembled WGS sequence"/>
</dbReference>
<dbReference type="CDD" id="cd17324">
    <property type="entry name" value="MFS_NepI_like"/>
    <property type="match status" value="1"/>
</dbReference>
<evidence type="ECO:0000256" key="2">
    <source>
        <dbReference type="ARBA" id="ARBA00008335"/>
    </source>
</evidence>
<dbReference type="RefSeq" id="WP_259480673.1">
    <property type="nucleotide sequence ID" value="NZ_BAAAQY010000011.1"/>
</dbReference>
<name>A0ABN3DYY5_9MICO</name>
<comment type="caution">
    <text evidence="10">The sequence shown here is derived from an EMBL/GenBank/DDBJ whole genome shotgun (WGS) entry which is preliminary data.</text>
</comment>
<dbReference type="EMBL" id="BAAAQY010000011">
    <property type="protein sequence ID" value="GAA2244825.1"/>
    <property type="molecule type" value="Genomic_DNA"/>
</dbReference>
<evidence type="ECO:0000256" key="8">
    <source>
        <dbReference type="SAM" id="Phobius"/>
    </source>
</evidence>
<protein>
    <submittedName>
        <fullName evidence="10">MFS transporter</fullName>
    </submittedName>
</protein>
<accession>A0ABN3DYY5</accession>
<feature type="domain" description="Major facilitator superfamily (MFS) profile" evidence="9">
    <location>
        <begin position="12"/>
        <end position="395"/>
    </location>
</feature>
<feature type="transmembrane region" description="Helical" evidence="8">
    <location>
        <begin position="373"/>
        <end position="393"/>
    </location>
</feature>
<evidence type="ECO:0000259" key="9">
    <source>
        <dbReference type="PROSITE" id="PS50850"/>
    </source>
</evidence>
<feature type="transmembrane region" description="Helical" evidence="8">
    <location>
        <begin position="52"/>
        <end position="72"/>
    </location>
</feature>
<dbReference type="Pfam" id="PF07690">
    <property type="entry name" value="MFS_1"/>
    <property type="match status" value="1"/>
</dbReference>
<keyword evidence="3" id="KW-0813">Transport</keyword>
<evidence type="ECO:0000313" key="10">
    <source>
        <dbReference type="EMBL" id="GAA2244825.1"/>
    </source>
</evidence>
<keyword evidence="5 8" id="KW-0812">Transmembrane</keyword>
<proteinExistence type="inferred from homology"/>
<keyword evidence="6 8" id="KW-1133">Transmembrane helix</keyword>
<dbReference type="Gene3D" id="1.20.1250.20">
    <property type="entry name" value="MFS general substrate transporter like domains"/>
    <property type="match status" value="1"/>
</dbReference>
<dbReference type="InterPro" id="IPR011701">
    <property type="entry name" value="MFS"/>
</dbReference>
<comment type="subcellular location">
    <subcellularLocation>
        <location evidence="1">Cell membrane</location>
        <topology evidence="1">Multi-pass membrane protein</topology>
    </subcellularLocation>
</comment>
<dbReference type="SUPFAM" id="SSF103473">
    <property type="entry name" value="MFS general substrate transporter"/>
    <property type="match status" value="1"/>
</dbReference>
<feature type="transmembrane region" description="Helical" evidence="8">
    <location>
        <begin position="84"/>
        <end position="105"/>
    </location>
</feature>
<evidence type="ECO:0000256" key="3">
    <source>
        <dbReference type="ARBA" id="ARBA00022448"/>
    </source>
</evidence>
<evidence type="ECO:0000256" key="5">
    <source>
        <dbReference type="ARBA" id="ARBA00022692"/>
    </source>
</evidence>
<dbReference type="PANTHER" id="PTHR43271:SF1">
    <property type="entry name" value="INNER MEMBRANE TRANSPORT PROTEIN YNFM"/>
    <property type="match status" value="1"/>
</dbReference>
<dbReference type="InterPro" id="IPR020846">
    <property type="entry name" value="MFS_dom"/>
</dbReference>
<organism evidence="10 11">
    <name type="scientific">Herbiconiux moechotypicola</name>
    <dbReference type="NCBI Taxonomy" id="637393"/>
    <lineage>
        <taxon>Bacteria</taxon>
        <taxon>Bacillati</taxon>
        <taxon>Actinomycetota</taxon>
        <taxon>Actinomycetes</taxon>
        <taxon>Micrococcales</taxon>
        <taxon>Microbacteriaceae</taxon>
        <taxon>Herbiconiux</taxon>
    </lineage>
</organism>
<dbReference type="InterPro" id="IPR036259">
    <property type="entry name" value="MFS_trans_sf"/>
</dbReference>
<evidence type="ECO:0000256" key="1">
    <source>
        <dbReference type="ARBA" id="ARBA00004651"/>
    </source>
</evidence>
<comment type="similarity">
    <text evidence="2">Belongs to the major facilitator superfamily.</text>
</comment>
<evidence type="ECO:0000256" key="7">
    <source>
        <dbReference type="ARBA" id="ARBA00023136"/>
    </source>
</evidence>
<feature type="transmembrane region" description="Helical" evidence="8">
    <location>
        <begin position="309"/>
        <end position="328"/>
    </location>
</feature>
<feature type="transmembrane region" description="Helical" evidence="8">
    <location>
        <begin position="284"/>
        <end position="303"/>
    </location>
</feature>
<feature type="transmembrane region" description="Helical" evidence="8">
    <location>
        <begin position="12"/>
        <end position="32"/>
    </location>
</feature>
<dbReference type="PANTHER" id="PTHR43271">
    <property type="entry name" value="BLL2771 PROTEIN"/>
    <property type="match status" value="1"/>
</dbReference>
<feature type="transmembrane region" description="Helical" evidence="8">
    <location>
        <begin position="349"/>
        <end position="367"/>
    </location>
</feature>
<feature type="transmembrane region" description="Helical" evidence="8">
    <location>
        <begin position="170"/>
        <end position="190"/>
    </location>
</feature>
<feature type="transmembrane region" description="Helical" evidence="8">
    <location>
        <begin position="140"/>
        <end position="158"/>
    </location>
</feature>
<evidence type="ECO:0000313" key="11">
    <source>
        <dbReference type="Proteomes" id="UP001500929"/>
    </source>
</evidence>
<gene>
    <name evidence="10" type="ORF">GCM10009851_32610</name>
</gene>
<dbReference type="PROSITE" id="PS50850">
    <property type="entry name" value="MFS"/>
    <property type="match status" value="1"/>
</dbReference>
<keyword evidence="7 8" id="KW-0472">Membrane</keyword>
<feature type="transmembrane region" description="Helical" evidence="8">
    <location>
        <begin position="221"/>
        <end position="239"/>
    </location>
</feature>
<feature type="transmembrane region" description="Helical" evidence="8">
    <location>
        <begin position="111"/>
        <end position="128"/>
    </location>
</feature>